<geneLocation type="plasmid" evidence="6 7">
    <name>p42f</name>
</geneLocation>
<dbReference type="SMART" id="SM00448">
    <property type="entry name" value="REC"/>
    <property type="match status" value="1"/>
</dbReference>
<evidence type="ECO:0000256" key="3">
    <source>
        <dbReference type="ARBA" id="ARBA00023163"/>
    </source>
</evidence>
<dbReference type="RefSeq" id="WP_011428430.1">
    <property type="nucleotide sequence ID" value="NC_007766.1"/>
</dbReference>
<dbReference type="PANTHER" id="PTHR44591:SF3">
    <property type="entry name" value="RESPONSE REGULATORY DOMAIN-CONTAINING PROTEIN"/>
    <property type="match status" value="1"/>
</dbReference>
<evidence type="ECO:0000313" key="7">
    <source>
        <dbReference type="Proteomes" id="UP000001936"/>
    </source>
</evidence>
<dbReference type="KEGG" id="ret:RHE_PF00120"/>
<dbReference type="InterPro" id="IPR011006">
    <property type="entry name" value="CheY-like_superfamily"/>
</dbReference>
<organism evidence="6 7">
    <name type="scientific">Rhizobium etli (strain ATCC 51251 / DSM 11541 / JCM 21823 / NBRC 15573 / CFN 42)</name>
    <dbReference type="NCBI Taxonomy" id="347834"/>
    <lineage>
        <taxon>Bacteria</taxon>
        <taxon>Pseudomonadati</taxon>
        <taxon>Pseudomonadota</taxon>
        <taxon>Alphaproteobacteria</taxon>
        <taxon>Hyphomicrobiales</taxon>
        <taxon>Rhizobiaceae</taxon>
        <taxon>Rhizobium/Agrobacterium group</taxon>
        <taxon>Rhizobium</taxon>
    </lineage>
</organism>
<keyword evidence="3" id="KW-0804">Transcription</keyword>
<dbReference type="AlphaFoldDB" id="Q2JZH3"/>
<evidence type="ECO:0000256" key="2">
    <source>
        <dbReference type="ARBA" id="ARBA00023015"/>
    </source>
</evidence>
<evidence type="ECO:0000256" key="4">
    <source>
        <dbReference type="PROSITE-ProRule" id="PRU00169"/>
    </source>
</evidence>
<keyword evidence="2" id="KW-0805">Transcription regulation</keyword>
<dbReference type="HOGENOM" id="CLU_000445_69_11_5"/>
<dbReference type="Proteomes" id="UP000001936">
    <property type="component" value="Plasmid p42f"/>
</dbReference>
<dbReference type="Gene3D" id="3.40.50.2300">
    <property type="match status" value="1"/>
</dbReference>
<feature type="domain" description="Response regulatory" evidence="5">
    <location>
        <begin position="5"/>
        <end position="117"/>
    </location>
</feature>
<protein>
    <submittedName>
        <fullName evidence="6">Two-component response regulator protein</fullName>
    </submittedName>
</protein>
<proteinExistence type="predicted"/>
<reference evidence="6 7" key="1">
    <citation type="journal article" date="2006" name="Proc. Natl. Acad. Sci. U.S.A.">
        <title>The partitioned Rhizobium etli genome: genetic and metabolic redundancy in seven interacting replicons.</title>
        <authorList>
            <person name="Gonzalez V."/>
            <person name="Santamaria R.I."/>
            <person name="Bustos P."/>
            <person name="Hernandez-Gonzalez I."/>
            <person name="Medrano-Soto A."/>
            <person name="Moreno-Hagelsieb G."/>
            <person name="Janga S.C."/>
            <person name="Ramirez M.A."/>
            <person name="Jimenez-Jacinto V."/>
            <person name="Collado-Vides J."/>
            <person name="Davila G."/>
        </authorList>
    </citation>
    <scope>NUCLEOTIDE SEQUENCE [LARGE SCALE GENOMIC DNA]</scope>
    <source>
        <strain evidence="7">ATCC 51251 / DSM 11541 / JCM 21823 / NBRC 15573 / CFN 42</strain>
    </source>
</reference>
<evidence type="ECO:0000256" key="1">
    <source>
        <dbReference type="ARBA" id="ARBA00022553"/>
    </source>
</evidence>
<dbReference type="PANTHER" id="PTHR44591">
    <property type="entry name" value="STRESS RESPONSE REGULATOR PROTEIN 1"/>
    <property type="match status" value="1"/>
</dbReference>
<gene>
    <name evidence="6" type="ordered locus">RHE_PF00120</name>
</gene>
<keyword evidence="6" id="KW-0614">Plasmid</keyword>
<evidence type="ECO:0000259" key="5">
    <source>
        <dbReference type="PROSITE" id="PS50110"/>
    </source>
</evidence>
<feature type="modified residue" description="4-aspartylphosphate" evidence="4">
    <location>
        <position position="55"/>
    </location>
</feature>
<keyword evidence="7" id="KW-1185">Reference proteome</keyword>
<dbReference type="OrthoDB" id="7950403at2"/>
<dbReference type="GO" id="GO:0000160">
    <property type="term" value="P:phosphorelay signal transduction system"/>
    <property type="evidence" value="ECO:0007669"/>
    <property type="project" value="InterPro"/>
</dbReference>
<dbReference type="InterPro" id="IPR001789">
    <property type="entry name" value="Sig_transdc_resp-reg_receiver"/>
</dbReference>
<accession>Q2JZH3</accession>
<dbReference type="SUPFAM" id="SSF52172">
    <property type="entry name" value="CheY-like"/>
    <property type="match status" value="1"/>
</dbReference>
<evidence type="ECO:0000313" key="6">
    <source>
        <dbReference type="EMBL" id="ABC94013.1"/>
    </source>
</evidence>
<keyword evidence="1 4" id="KW-0597">Phosphoprotein</keyword>
<dbReference type="InterPro" id="IPR050595">
    <property type="entry name" value="Bact_response_regulator"/>
</dbReference>
<name>Q2JZH3_RHIEC</name>
<sequence length="139" mass="15070">MRTPAILLLEDEALIAMDVERTLDDAQAGTSTSLASCAAALAWLADYTPDAAIIDIFLRDGECIEVAEILVARGVPFVVHSARRGVERESHQVFLNGTWVPKPSDPARLVKAVNDCLSSKSRHLPPILSDGNEKGHRRA</sequence>
<dbReference type="PROSITE" id="PS50110">
    <property type="entry name" value="RESPONSE_REGULATORY"/>
    <property type="match status" value="1"/>
</dbReference>
<dbReference type="EMBL" id="CP000138">
    <property type="protein sequence ID" value="ABC94013.1"/>
    <property type="molecule type" value="Genomic_DNA"/>
</dbReference>